<sequence length="75" mass="8767">MLLLFDSLSGRNYTTMPQPFVTFYENHIDFLNIGFYYINWIVGSIPFKARDLQMLILPSQFSSHLTRFLADSLLS</sequence>
<reference evidence="1 2" key="1">
    <citation type="submission" date="2023-07" db="EMBL/GenBank/DDBJ databases">
        <title>Genomic Encyclopedia of Type Strains, Phase IV (KMG-IV): sequencing the most valuable type-strain genomes for metagenomic binning, comparative biology and taxonomic classification.</title>
        <authorList>
            <person name="Goeker M."/>
        </authorList>
    </citation>
    <scope>NUCLEOTIDE SEQUENCE [LARGE SCALE GENOMIC DNA]</scope>
    <source>
        <strain evidence="1 2">DSM 1112</strain>
    </source>
</reference>
<dbReference type="EMBL" id="JAUSVF010000003">
    <property type="protein sequence ID" value="MDQ0323006.1"/>
    <property type="molecule type" value="Genomic_DNA"/>
</dbReference>
<name>A0ABU0BXK9_9HYPH</name>
<organism evidence="1 2">
    <name type="scientific">Pararhizobium capsulatum DSM 1112</name>
    <dbReference type="NCBI Taxonomy" id="1121113"/>
    <lineage>
        <taxon>Bacteria</taxon>
        <taxon>Pseudomonadati</taxon>
        <taxon>Pseudomonadota</taxon>
        <taxon>Alphaproteobacteria</taxon>
        <taxon>Hyphomicrobiales</taxon>
        <taxon>Rhizobiaceae</taxon>
        <taxon>Rhizobium/Agrobacterium group</taxon>
        <taxon>Pararhizobium</taxon>
    </lineage>
</organism>
<evidence type="ECO:0000313" key="2">
    <source>
        <dbReference type="Proteomes" id="UP001230207"/>
    </source>
</evidence>
<accession>A0ABU0BXK9</accession>
<protein>
    <submittedName>
        <fullName evidence="1">Uncharacterized protein</fullName>
    </submittedName>
</protein>
<evidence type="ECO:0000313" key="1">
    <source>
        <dbReference type="EMBL" id="MDQ0323006.1"/>
    </source>
</evidence>
<proteinExistence type="predicted"/>
<dbReference type="Proteomes" id="UP001230207">
    <property type="component" value="Unassembled WGS sequence"/>
</dbReference>
<comment type="caution">
    <text evidence="1">The sequence shown here is derived from an EMBL/GenBank/DDBJ whole genome shotgun (WGS) entry which is preliminary data.</text>
</comment>
<gene>
    <name evidence="1" type="ORF">QO002_005212</name>
</gene>
<keyword evidence="2" id="KW-1185">Reference proteome</keyword>